<dbReference type="Gene3D" id="6.20.50.110">
    <property type="entry name" value="Methyltransferase, zinc-binding domain"/>
    <property type="match status" value="1"/>
</dbReference>
<dbReference type="GO" id="GO:0016740">
    <property type="term" value="F:transferase activity"/>
    <property type="evidence" value="ECO:0007669"/>
    <property type="project" value="UniProtKB-KW"/>
</dbReference>
<dbReference type="Gene3D" id="3.40.50.150">
    <property type="entry name" value="Vaccinia Virus protein VP39"/>
    <property type="match status" value="1"/>
</dbReference>
<dbReference type="RefSeq" id="WP_285184754.1">
    <property type="nucleotide sequence ID" value="NZ_CP126981.1"/>
</dbReference>
<dbReference type="Pfam" id="PF08484">
    <property type="entry name" value="Methyltransf_14"/>
    <property type="match status" value="1"/>
</dbReference>
<sequence length="363" mass="39248">MSVCRGCGSTDLTRVLDVGKVPAADHFPLATEPVRSEESSHALAMDLCGGCGLAQLSDDDTVTDEPRGIEPEALRDQAALAVRRVADAGWLRGGTVREFGSPHGGTWLPLLAQRGFAEVSGGNIADVVLDSFGIMHDADQREAFQLRAKATAPGGVLLLQFHSLHTIVAKGQWNALRHGHFAYYSMHALTRLLRAAGMRIATAWEFDLYGGTVLVAAVHGSVEPDRSVTEILRRESDFGIAETAVVGRLQRVAESHAARLRYWLEAQARNGRRVYGYGASSRVPALFSIAGVDRRLVLGIADASPGKQGRRISGTDVAIISPEQLVDADPDCVFLTIPELYEEVTRRYSQLSGRWSLEPIAAL</sequence>
<reference evidence="3 4" key="1">
    <citation type="journal article" date="2023" name="Microbiol. Resour. Announc.">
        <title>Complete Genome Sequence of Mycobacterium wuenschmanii, a novel Nontuberculous Mycobacterium Isolated from a captive population of Amazon Milk Frogs.</title>
        <authorList>
            <person name="Hicks J."/>
            <person name="Zeineldin M."/>
            <person name="Ward H."/>
            <person name="Wuenschmann A."/>
            <person name="Camp P."/>
            <person name="Farrell D."/>
            <person name="Lehman K."/>
            <person name="Thacker T."/>
            <person name="Cuthbert E."/>
        </authorList>
    </citation>
    <scope>NUCLEOTIDE SEQUENCE [LARGE SCALE GENOMIC DNA]</scope>
    <source>
        <strain evidence="3 4">Wuenschmanii</strain>
    </source>
</reference>
<dbReference type="EMBL" id="CP126981">
    <property type="protein sequence ID" value="WIM85732.1"/>
    <property type="molecule type" value="Genomic_DNA"/>
</dbReference>
<evidence type="ECO:0000313" key="4">
    <source>
        <dbReference type="Proteomes" id="UP001236585"/>
    </source>
</evidence>
<evidence type="ECO:0000259" key="1">
    <source>
        <dbReference type="Pfam" id="PF08421"/>
    </source>
</evidence>
<dbReference type="InterPro" id="IPR013630">
    <property type="entry name" value="Methyltransf_Zn-bd_dom_put"/>
</dbReference>
<name>A0ABY8VUC0_9MYCO</name>
<evidence type="ECO:0000259" key="2">
    <source>
        <dbReference type="Pfam" id="PF08484"/>
    </source>
</evidence>
<protein>
    <submittedName>
        <fullName evidence="3">Transferase</fullName>
    </submittedName>
</protein>
<dbReference type="SUPFAM" id="SSF53335">
    <property type="entry name" value="S-adenosyl-L-methionine-dependent methyltransferases"/>
    <property type="match status" value="1"/>
</dbReference>
<feature type="domain" description="Methyltransferase putative zinc binding" evidence="1">
    <location>
        <begin position="4"/>
        <end position="58"/>
    </location>
</feature>
<dbReference type="InterPro" id="IPR013691">
    <property type="entry name" value="MeTrfase_14"/>
</dbReference>
<dbReference type="Proteomes" id="UP001236585">
    <property type="component" value="Chromosome"/>
</dbReference>
<dbReference type="InterPro" id="IPR029063">
    <property type="entry name" value="SAM-dependent_MTases_sf"/>
</dbReference>
<feature type="domain" description="C-methyltransferase" evidence="2">
    <location>
        <begin position="209"/>
        <end position="350"/>
    </location>
</feature>
<evidence type="ECO:0000313" key="3">
    <source>
        <dbReference type="EMBL" id="WIM85732.1"/>
    </source>
</evidence>
<dbReference type="Gene3D" id="3.40.50.720">
    <property type="entry name" value="NAD(P)-binding Rossmann-like Domain"/>
    <property type="match status" value="1"/>
</dbReference>
<dbReference type="Pfam" id="PF08421">
    <property type="entry name" value="Methyltransf_13"/>
    <property type="match status" value="1"/>
</dbReference>
<proteinExistence type="predicted"/>
<organism evidence="3 4">
    <name type="scientific">Candidatus Mycobacterium wuenschmannii</name>
    <dbReference type="NCBI Taxonomy" id="3027808"/>
    <lineage>
        <taxon>Bacteria</taxon>
        <taxon>Bacillati</taxon>
        <taxon>Actinomycetota</taxon>
        <taxon>Actinomycetes</taxon>
        <taxon>Mycobacteriales</taxon>
        <taxon>Mycobacteriaceae</taxon>
        <taxon>Mycobacterium</taxon>
    </lineage>
</organism>
<keyword evidence="4" id="KW-1185">Reference proteome</keyword>
<accession>A0ABY8VUC0</accession>
<dbReference type="InterPro" id="IPR038576">
    <property type="entry name" value="Methyltransf_Zn-bd_dom_put_sf"/>
</dbReference>
<gene>
    <name evidence="3" type="ORF">PT015_12245</name>
</gene>
<keyword evidence="3" id="KW-0808">Transferase</keyword>